<evidence type="ECO:0000256" key="1">
    <source>
        <dbReference type="ARBA" id="ARBA00004533"/>
    </source>
</evidence>
<dbReference type="Proteomes" id="UP001528850">
    <property type="component" value="Unassembled WGS sequence"/>
</dbReference>
<dbReference type="InterPro" id="IPR004960">
    <property type="entry name" value="LipA_acyltrans"/>
</dbReference>
<sequence length="315" mass="35566">MREGTLDGSHWAHRRERGSFLGLKFTAWLVRLLGRGPVTPVIYLTVLYFFATGRRVRAHVAEYQHRLTAWSGRRDLFPRRPVFAQYMAFGECMLDRFDVWRGSLRLASVAMDDPDGVRDALRGNGRGEILVCTHLGNLDVCRAMAELGEGVALNVLMHLPNAAHFNRLLGESGDARLRLVHVGDLDTATMLDLAQRLDRGEWLAIAGDRVATHGERHAMASFLGAQAPFPQGPWLMAAMLRARTNLVCCLKQQGRYRIHLRRFDDASTWTRAGREYHVTDAVGRYADWLAARCLDAPLQWFNFHAYWPAGAADAR</sequence>
<evidence type="ECO:0000256" key="3">
    <source>
        <dbReference type="ARBA" id="ARBA00022519"/>
    </source>
</evidence>
<dbReference type="PANTHER" id="PTHR30606">
    <property type="entry name" value="LIPID A BIOSYNTHESIS LAUROYL ACYLTRANSFERASE"/>
    <property type="match status" value="1"/>
</dbReference>
<dbReference type="PIRSF" id="PIRSF028561">
    <property type="entry name" value="Ac_Trasf"/>
    <property type="match status" value="1"/>
</dbReference>
<keyword evidence="3" id="KW-0997">Cell inner membrane</keyword>
<comment type="caution">
    <text evidence="7">The sequence shown here is derived from an EMBL/GenBank/DDBJ whole genome shotgun (WGS) entry which is preliminary data.</text>
</comment>
<evidence type="ECO:0000313" key="8">
    <source>
        <dbReference type="Proteomes" id="UP001528850"/>
    </source>
</evidence>
<evidence type="ECO:0000256" key="5">
    <source>
        <dbReference type="ARBA" id="ARBA00023136"/>
    </source>
</evidence>
<comment type="subcellular location">
    <subcellularLocation>
        <location evidence="1">Cell inner membrane</location>
    </subcellularLocation>
</comment>
<keyword evidence="4 7" id="KW-0808">Transferase</keyword>
<accession>A0ABT6BB00</accession>
<dbReference type="RefSeq" id="WP_320549816.1">
    <property type="nucleotide sequence ID" value="NZ_JAQLOK010000001.1"/>
</dbReference>
<name>A0ABT6BB00_9GAMM</name>
<organism evidence="7 8">
    <name type="scientific">Luteibacter sahnii</name>
    <dbReference type="NCBI Taxonomy" id="3021977"/>
    <lineage>
        <taxon>Bacteria</taxon>
        <taxon>Pseudomonadati</taxon>
        <taxon>Pseudomonadota</taxon>
        <taxon>Gammaproteobacteria</taxon>
        <taxon>Lysobacterales</taxon>
        <taxon>Rhodanobacteraceae</taxon>
        <taxon>Luteibacter</taxon>
    </lineage>
</organism>
<keyword evidence="8" id="KW-1185">Reference proteome</keyword>
<reference evidence="7 8" key="1">
    <citation type="journal article" date="2024" name="Curr. Microbiol.">
        <title>Luteibacter sahnii sp. nov., A Novel Yellow-Colored Xanthomonadin Pigment Producing Probiotic Bacterium from Healthy Rice Seed Microbiome.</title>
        <authorList>
            <person name="Jaiswal G."/>
            <person name="Rana R."/>
            <person name="Nayak P.K."/>
            <person name="Chouhan R."/>
            <person name="Gandhi S.G."/>
            <person name="Patel H.K."/>
            <person name="Patil P.B."/>
        </authorList>
    </citation>
    <scope>NUCLEOTIDE SEQUENCE [LARGE SCALE GENOMIC DNA]</scope>
    <source>
        <strain evidence="7 8">PPL201</strain>
    </source>
</reference>
<dbReference type="EMBL" id="JARJJS010000002">
    <property type="protein sequence ID" value="MDF4025313.1"/>
    <property type="molecule type" value="Genomic_DNA"/>
</dbReference>
<dbReference type="CDD" id="cd07984">
    <property type="entry name" value="LPLAT_LABLAT-like"/>
    <property type="match status" value="1"/>
</dbReference>
<dbReference type="PANTHER" id="PTHR30606:SF9">
    <property type="entry name" value="LIPID A BIOSYNTHESIS LAUROYLTRANSFERASE"/>
    <property type="match status" value="1"/>
</dbReference>
<evidence type="ECO:0000256" key="2">
    <source>
        <dbReference type="ARBA" id="ARBA00022475"/>
    </source>
</evidence>
<keyword evidence="2" id="KW-1003">Cell membrane</keyword>
<evidence type="ECO:0000256" key="4">
    <source>
        <dbReference type="ARBA" id="ARBA00022679"/>
    </source>
</evidence>
<evidence type="ECO:0000256" key="6">
    <source>
        <dbReference type="ARBA" id="ARBA00023315"/>
    </source>
</evidence>
<dbReference type="InterPro" id="IPR014548">
    <property type="entry name" value="Ac_Trasf"/>
</dbReference>
<keyword evidence="5" id="KW-0472">Membrane</keyword>
<dbReference type="GO" id="GO:0016740">
    <property type="term" value="F:transferase activity"/>
    <property type="evidence" value="ECO:0007669"/>
    <property type="project" value="UniProtKB-KW"/>
</dbReference>
<gene>
    <name evidence="7" type="ORF">P3W24_10095</name>
</gene>
<proteinExistence type="predicted"/>
<evidence type="ECO:0000313" key="7">
    <source>
        <dbReference type="EMBL" id="MDF4025313.1"/>
    </source>
</evidence>
<keyword evidence="6" id="KW-0012">Acyltransferase</keyword>
<protein>
    <submittedName>
        <fullName evidence="7">Glycosyl transferase</fullName>
    </submittedName>
</protein>